<keyword evidence="2" id="KW-1185">Reference proteome</keyword>
<feature type="non-terminal residue" evidence="1">
    <location>
        <position position="54"/>
    </location>
</feature>
<reference evidence="1" key="1">
    <citation type="submission" date="2017-07" db="EMBL/GenBank/DDBJ databases">
        <title>Taro Niue Genome Assembly and Annotation.</title>
        <authorList>
            <person name="Atibalentja N."/>
            <person name="Keating K."/>
            <person name="Fields C.J."/>
        </authorList>
    </citation>
    <scope>NUCLEOTIDE SEQUENCE</scope>
    <source>
        <strain evidence="1">Niue_2</strain>
        <tissue evidence="1">Leaf</tissue>
    </source>
</reference>
<dbReference type="EMBL" id="NMUH01005499">
    <property type="protein sequence ID" value="MQM12932.1"/>
    <property type="molecule type" value="Genomic_DNA"/>
</dbReference>
<sequence length="54" mass="5560">LPRRGLAAAAAVATVVGASGGGYWALALPSPLLLPPVMGKPTEGTKSWIRYMTH</sequence>
<evidence type="ECO:0000313" key="1">
    <source>
        <dbReference type="EMBL" id="MQM12932.1"/>
    </source>
</evidence>
<organism evidence="1 2">
    <name type="scientific">Colocasia esculenta</name>
    <name type="common">Wild taro</name>
    <name type="synonym">Arum esculentum</name>
    <dbReference type="NCBI Taxonomy" id="4460"/>
    <lineage>
        <taxon>Eukaryota</taxon>
        <taxon>Viridiplantae</taxon>
        <taxon>Streptophyta</taxon>
        <taxon>Embryophyta</taxon>
        <taxon>Tracheophyta</taxon>
        <taxon>Spermatophyta</taxon>
        <taxon>Magnoliopsida</taxon>
        <taxon>Liliopsida</taxon>
        <taxon>Araceae</taxon>
        <taxon>Aroideae</taxon>
        <taxon>Colocasieae</taxon>
        <taxon>Colocasia</taxon>
    </lineage>
</organism>
<evidence type="ECO:0000313" key="2">
    <source>
        <dbReference type="Proteomes" id="UP000652761"/>
    </source>
</evidence>
<protein>
    <submittedName>
        <fullName evidence="1">Uncharacterized protein</fullName>
    </submittedName>
</protein>
<accession>A0A843WQM0</accession>
<proteinExistence type="predicted"/>
<dbReference type="Proteomes" id="UP000652761">
    <property type="component" value="Unassembled WGS sequence"/>
</dbReference>
<name>A0A843WQM0_COLES</name>
<gene>
    <name evidence="1" type="ORF">Taro_045853</name>
</gene>
<comment type="caution">
    <text evidence="1">The sequence shown here is derived from an EMBL/GenBank/DDBJ whole genome shotgun (WGS) entry which is preliminary data.</text>
</comment>
<dbReference type="AlphaFoldDB" id="A0A843WQM0"/>